<evidence type="ECO:0000313" key="2">
    <source>
        <dbReference type="EMBL" id="EXU95710.1"/>
    </source>
</evidence>
<gene>
    <name evidence="2" type="ORF">X797_011225</name>
</gene>
<evidence type="ECO:0000313" key="3">
    <source>
        <dbReference type="Proteomes" id="UP000030151"/>
    </source>
</evidence>
<dbReference type="EMBL" id="JELW01000068">
    <property type="protein sequence ID" value="EXU95710.1"/>
    <property type="molecule type" value="Genomic_DNA"/>
</dbReference>
<dbReference type="HOGENOM" id="CLU_1489353_0_0_1"/>
<dbReference type="Proteomes" id="UP000030151">
    <property type="component" value="Unassembled WGS sequence"/>
</dbReference>
<accession>A0A0A1UN18</accession>
<name>A0A0A1UN18_9HYPO</name>
<proteinExistence type="predicted"/>
<dbReference type="AlphaFoldDB" id="A0A0A1UN18"/>
<protein>
    <submittedName>
        <fullName evidence="2">Uncharacterized protein</fullName>
    </submittedName>
</protein>
<sequence>MSRHVIAGCKENYVVANATYGAQHGPVDAVDAGVIQARFCNVSNESLDPSHSVLRFFWQPSQSRIRRMNERLLHGRGKEFQEQIKLWKQMVFMNVGTPLETLQNLKFQFKDASLCEKQVVARAHQAVYPERTVAWHIHQVFCCENQTAEKSFVRRTAGNAHSRLQRPAKPPKVYRESQHDV</sequence>
<comment type="caution">
    <text evidence="2">The sequence shown here is derived from an EMBL/GenBank/DDBJ whole genome shotgun (WGS) entry which is preliminary data.</text>
</comment>
<reference evidence="2 3" key="1">
    <citation type="submission" date="2014-02" db="EMBL/GenBank/DDBJ databases">
        <title>The genome sequence of the entomopathogenic fungus Metarhizium robertsii ARSEF 2575.</title>
        <authorList>
            <person name="Giuliano Garisto Donzelli B."/>
            <person name="Roe B.A."/>
            <person name="Macmil S.L."/>
            <person name="Krasnoff S.B."/>
            <person name="Gibson D.M."/>
        </authorList>
    </citation>
    <scope>NUCLEOTIDE SEQUENCE [LARGE SCALE GENOMIC DNA]</scope>
    <source>
        <strain evidence="2 3">ARSEF 2575</strain>
    </source>
</reference>
<organism evidence="2 3">
    <name type="scientific">Metarhizium robertsii</name>
    <dbReference type="NCBI Taxonomy" id="568076"/>
    <lineage>
        <taxon>Eukaryota</taxon>
        <taxon>Fungi</taxon>
        <taxon>Dikarya</taxon>
        <taxon>Ascomycota</taxon>
        <taxon>Pezizomycotina</taxon>
        <taxon>Sordariomycetes</taxon>
        <taxon>Hypocreomycetidae</taxon>
        <taxon>Hypocreales</taxon>
        <taxon>Clavicipitaceae</taxon>
        <taxon>Metarhizium</taxon>
    </lineage>
</organism>
<feature type="region of interest" description="Disordered" evidence="1">
    <location>
        <begin position="157"/>
        <end position="181"/>
    </location>
</feature>
<evidence type="ECO:0000256" key="1">
    <source>
        <dbReference type="SAM" id="MobiDB-lite"/>
    </source>
</evidence>